<dbReference type="PANTHER" id="PTHR43133">
    <property type="entry name" value="RNA POLYMERASE ECF-TYPE SIGMA FACTO"/>
    <property type="match status" value="1"/>
</dbReference>
<dbReference type="NCBIfam" id="TIGR02937">
    <property type="entry name" value="sigma70-ECF"/>
    <property type="match status" value="1"/>
</dbReference>
<evidence type="ECO:0000256" key="1">
    <source>
        <dbReference type="ARBA" id="ARBA00010641"/>
    </source>
</evidence>
<accession>A0ABV1J6N4</accession>
<dbReference type="Pfam" id="PF04542">
    <property type="entry name" value="Sigma70_r2"/>
    <property type="match status" value="1"/>
</dbReference>
<feature type="domain" description="RNA polymerase sigma-70 region 2" evidence="6">
    <location>
        <begin position="21"/>
        <end position="88"/>
    </location>
</feature>
<keyword evidence="4" id="KW-0238">DNA-binding</keyword>
<dbReference type="InterPro" id="IPR036388">
    <property type="entry name" value="WH-like_DNA-bd_sf"/>
</dbReference>
<dbReference type="Gene3D" id="1.10.1740.10">
    <property type="match status" value="1"/>
</dbReference>
<comment type="caution">
    <text evidence="7">The sequence shown here is derived from an EMBL/GenBank/DDBJ whole genome shotgun (WGS) entry which is preliminary data.</text>
</comment>
<evidence type="ECO:0000256" key="4">
    <source>
        <dbReference type="ARBA" id="ARBA00023125"/>
    </source>
</evidence>
<evidence type="ECO:0000256" key="2">
    <source>
        <dbReference type="ARBA" id="ARBA00023015"/>
    </source>
</evidence>
<dbReference type="Gene3D" id="1.10.10.10">
    <property type="entry name" value="Winged helix-like DNA-binding domain superfamily/Winged helix DNA-binding domain"/>
    <property type="match status" value="1"/>
</dbReference>
<dbReference type="InterPro" id="IPR013324">
    <property type="entry name" value="RNA_pol_sigma_r3/r4-like"/>
</dbReference>
<keyword evidence="5" id="KW-0804">Transcription</keyword>
<evidence type="ECO:0000313" key="8">
    <source>
        <dbReference type="Proteomes" id="UP001481872"/>
    </source>
</evidence>
<dbReference type="InterPro" id="IPR013325">
    <property type="entry name" value="RNA_pol_sigma_r2"/>
</dbReference>
<keyword evidence="2" id="KW-0805">Transcription regulation</keyword>
<dbReference type="PANTHER" id="PTHR43133:SF8">
    <property type="entry name" value="RNA POLYMERASE SIGMA FACTOR HI_1459-RELATED"/>
    <property type="match status" value="1"/>
</dbReference>
<name>A0ABV1J6N4_9FIRM</name>
<dbReference type="SUPFAM" id="SSF88946">
    <property type="entry name" value="Sigma2 domain of RNA polymerase sigma factors"/>
    <property type="match status" value="1"/>
</dbReference>
<dbReference type="SUPFAM" id="SSF88659">
    <property type="entry name" value="Sigma3 and sigma4 domains of RNA polymerase sigma factors"/>
    <property type="match status" value="1"/>
</dbReference>
<evidence type="ECO:0000259" key="6">
    <source>
        <dbReference type="Pfam" id="PF04542"/>
    </source>
</evidence>
<dbReference type="InterPro" id="IPR014284">
    <property type="entry name" value="RNA_pol_sigma-70_dom"/>
</dbReference>
<evidence type="ECO:0000256" key="5">
    <source>
        <dbReference type="ARBA" id="ARBA00023163"/>
    </source>
</evidence>
<organism evidence="7 8">
    <name type="scientific">Aedoeadaptatus acetigenes</name>
    <dbReference type="NCBI Taxonomy" id="2981723"/>
    <lineage>
        <taxon>Bacteria</taxon>
        <taxon>Bacillati</taxon>
        <taxon>Bacillota</taxon>
        <taxon>Tissierellia</taxon>
        <taxon>Tissierellales</taxon>
        <taxon>Peptoniphilaceae</taxon>
        <taxon>Aedoeadaptatus</taxon>
    </lineage>
</organism>
<gene>
    <name evidence="7" type="ORF">AAA081_06105</name>
</gene>
<dbReference type="EMBL" id="JBBNPS010000015">
    <property type="protein sequence ID" value="MEQ3353864.1"/>
    <property type="molecule type" value="Genomic_DNA"/>
</dbReference>
<comment type="similarity">
    <text evidence="1">Belongs to the sigma-70 factor family. ECF subfamily.</text>
</comment>
<keyword evidence="8" id="KW-1185">Reference proteome</keyword>
<dbReference type="RefSeq" id="WP_349054136.1">
    <property type="nucleotide sequence ID" value="NZ_JBBNPS010000015.1"/>
</dbReference>
<protein>
    <submittedName>
        <fullName evidence="7">Sigma-70 family RNA polymerase sigma factor</fullName>
    </submittedName>
</protein>
<evidence type="ECO:0000313" key="7">
    <source>
        <dbReference type="EMBL" id="MEQ3353864.1"/>
    </source>
</evidence>
<reference evidence="7 8" key="1">
    <citation type="submission" date="2024-04" db="EMBL/GenBank/DDBJ databases">
        <title>Human intestinal bacterial collection.</title>
        <authorList>
            <person name="Pauvert C."/>
            <person name="Hitch T.C.A."/>
            <person name="Clavel T."/>
        </authorList>
    </citation>
    <scope>NUCLEOTIDE SEQUENCE [LARGE SCALE GENOMIC DNA]</scope>
    <source>
        <strain evidence="7 8">CLA-SR-H026</strain>
    </source>
</reference>
<dbReference type="InterPro" id="IPR039425">
    <property type="entry name" value="RNA_pol_sigma-70-like"/>
</dbReference>
<sequence length="179" mass="21177">MDKTTDMPTVIDDAVTFEAVYDRYFDPVFRFVYYRTGNREVAKDLTADIFLKVYKRFSAYDPKKGSFEVWLYTIAGNRVKDYYRKTNRFQWLSLSAARDVAEDDPTTEEQMENKEEIAYLRCAVKKLKPRDQLLISYKFGAELSNKTIAELMDTNPNHVGVMIHRLLNQLRKEMEAYYE</sequence>
<keyword evidence="3" id="KW-0731">Sigma factor</keyword>
<dbReference type="Proteomes" id="UP001481872">
    <property type="component" value="Unassembled WGS sequence"/>
</dbReference>
<evidence type="ECO:0000256" key="3">
    <source>
        <dbReference type="ARBA" id="ARBA00023082"/>
    </source>
</evidence>
<proteinExistence type="inferred from homology"/>
<dbReference type="InterPro" id="IPR007627">
    <property type="entry name" value="RNA_pol_sigma70_r2"/>
</dbReference>